<evidence type="ECO:0008006" key="4">
    <source>
        <dbReference type="Google" id="ProtNLM"/>
    </source>
</evidence>
<dbReference type="Proteomes" id="UP000317171">
    <property type="component" value="Chromosome"/>
</dbReference>
<sequence>MNSPRKKFTQGVDELIQQTSLEQVLSHFHLPLPDQTTGEYRMPCMFNENCAESSYGSLTINQSDVAKRIFCHSCGVRGNLLTLLWGLSEHRPPTSGKLRGDEFKETVALLKEILGDEPHEKEMSEQSVPTQTSSAKEPAFNIPLHDSDNERARDLVTLHETLIVHPDEMNPDAAAYFRKRPWLTPDIARRWRMGYLPHSAKSLLRGRIVYAYPNEQNDILTYFGRDPAYDRKWQAWKQKGAREKNKPIKHRFVKGFQRGLELFGQNGAQRLSENRLQESLQQLGLAVVEGPNDVIRLDCLNVGAVGLCSNQATNDQIAKIVTFAKQVARGQVVLLPDCDPEGEAGFKELLWKLNEQPDISVKLGWSSGMYGGQFAGRQPESLTDEEWNEYLRPALLQT</sequence>
<organism evidence="2 3">
    <name type="scientific">Gimesia alba</name>
    <dbReference type="NCBI Taxonomy" id="2527973"/>
    <lineage>
        <taxon>Bacteria</taxon>
        <taxon>Pseudomonadati</taxon>
        <taxon>Planctomycetota</taxon>
        <taxon>Planctomycetia</taxon>
        <taxon>Planctomycetales</taxon>
        <taxon>Planctomycetaceae</taxon>
        <taxon>Gimesia</taxon>
    </lineage>
</organism>
<dbReference type="EMBL" id="CP036269">
    <property type="protein sequence ID" value="QDT40326.1"/>
    <property type="molecule type" value="Genomic_DNA"/>
</dbReference>
<dbReference type="AlphaFoldDB" id="A0A517R8V1"/>
<keyword evidence="3" id="KW-1185">Reference proteome</keyword>
<dbReference type="GO" id="GO:0006260">
    <property type="term" value="P:DNA replication"/>
    <property type="evidence" value="ECO:0007669"/>
    <property type="project" value="InterPro"/>
</dbReference>
<dbReference type="GO" id="GO:0003677">
    <property type="term" value="F:DNA binding"/>
    <property type="evidence" value="ECO:0007669"/>
    <property type="project" value="InterPro"/>
</dbReference>
<dbReference type="KEGG" id="gaz:Pan241w_03820"/>
<accession>A0A517R8V1</accession>
<gene>
    <name evidence="2" type="ORF">Pan241w_03820</name>
</gene>
<dbReference type="CDD" id="cd00188">
    <property type="entry name" value="TOPRIM"/>
    <property type="match status" value="1"/>
</dbReference>
<dbReference type="Gene3D" id="3.40.1360.10">
    <property type="match status" value="1"/>
</dbReference>
<evidence type="ECO:0000313" key="2">
    <source>
        <dbReference type="EMBL" id="QDT40326.1"/>
    </source>
</evidence>
<dbReference type="Gene3D" id="3.90.580.10">
    <property type="entry name" value="Zinc finger, CHC2-type domain"/>
    <property type="match status" value="1"/>
</dbReference>
<dbReference type="GO" id="GO:0008270">
    <property type="term" value="F:zinc ion binding"/>
    <property type="evidence" value="ECO:0007669"/>
    <property type="project" value="InterPro"/>
</dbReference>
<feature type="compositionally biased region" description="Polar residues" evidence="1">
    <location>
        <begin position="125"/>
        <end position="135"/>
    </location>
</feature>
<reference evidence="2 3" key="1">
    <citation type="submission" date="2019-02" db="EMBL/GenBank/DDBJ databases">
        <title>Deep-cultivation of Planctomycetes and their phenomic and genomic characterization uncovers novel biology.</title>
        <authorList>
            <person name="Wiegand S."/>
            <person name="Jogler M."/>
            <person name="Boedeker C."/>
            <person name="Pinto D."/>
            <person name="Vollmers J."/>
            <person name="Rivas-Marin E."/>
            <person name="Kohn T."/>
            <person name="Peeters S.H."/>
            <person name="Heuer A."/>
            <person name="Rast P."/>
            <person name="Oberbeckmann S."/>
            <person name="Bunk B."/>
            <person name="Jeske O."/>
            <person name="Meyerdierks A."/>
            <person name="Storesund J.E."/>
            <person name="Kallscheuer N."/>
            <person name="Luecker S."/>
            <person name="Lage O.M."/>
            <person name="Pohl T."/>
            <person name="Merkel B.J."/>
            <person name="Hornburger P."/>
            <person name="Mueller R.-W."/>
            <person name="Bruemmer F."/>
            <person name="Labrenz M."/>
            <person name="Spormann A.M."/>
            <person name="Op den Camp H."/>
            <person name="Overmann J."/>
            <person name="Amann R."/>
            <person name="Jetten M.S.M."/>
            <person name="Mascher T."/>
            <person name="Medema M.H."/>
            <person name="Devos D.P."/>
            <person name="Kaster A.-K."/>
            <person name="Ovreas L."/>
            <person name="Rohde M."/>
            <person name="Galperin M.Y."/>
            <person name="Jogler C."/>
        </authorList>
    </citation>
    <scope>NUCLEOTIDE SEQUENCE [LARGE SCALE GENOMIC DNA]</scope>
    <source>
        <strain evidence="2 3">Pan241w</strain>
    </source>
</reference>
<proteinExistence type="predicted"/>
<dbReference type="SUPFAM" id="SSF57783">
    <property type="entry name" value="Zinc beta-ribbon"/>
    <property type="match status" value="1"/>
</dbReference>
<evidence type="ECO:0000256" key="1">
    <source>
        <dbReference type="SAM" id="MobiDB-lite"/>
    </source>
</evidence>
<dbReference type="SUPFAM" id="SSF56731">
    <property type="entry name" value="DNA primase core"/>
    <property type="match status" value="1"/>
</dbReference>
<evidence type="ECO:0000313" key="3">
    <source>
        <dbReference type="Proteomes" id="UP000317171"/>
    </source>
</evidence>
<dbReference type="InterPro" id="IPR036977">
    <property type="entry name" value="DNA_primase_Znf_CHC2"/>
</dbReference>
<feature type="region of interest" description="Disordered" evidence="1">
    <location>
        <begin position="118"/>
        <end position="144"/>
    </location>
</feature>
<name>A0A517R8V1_9PLAN</name>
<protein>
    <recommendedName>
        <fullName evidence="4">Toprim domain-containing protein</fullName>
    </recommendedName>
</protein>